<gene>
    <name evidence="6" type="ORF">GCM10016272_22300</name>
</gene>
<evidence type="ECO:0000256" key="3">
    <source>
        <dbReference type="ARBA" id="ARBA00023125"/>
    </source>
</evidence>
<dbReference type="Proteomes" id="UP000610203">
    <property type="component" value="Unassembled WGS sequence"/>
</dbReference>
<dbReference type="Gene3D" id="1.10.443.10">
    <property type="entry name" value="Intergrase catalytic core"/>
    <property type="match status" value="1"/>
</dbReference>
<evidence type="ECO:0000256" key="4">
    <source>
        <dbReference type="ARBA" id="ARBA00023172"/>
    </source>
</evidence>
<evidence type="ECO:0000313" key="7">
    <source>
        <dbReference type="Proteomes" id="UP000610203"/>
    </source>
</evidence>
<name>A0ABQ3GTD2_9GAMM</name>
<dbReference type="RefSeq" id="WP_189585966.1">
    <property type="nucleotide sequence ID" value="NZ_BMZR01000005.1"/>
</dbReference>
<dbReference type="PANTHER" id="PTHR30629">
    <property type="entry name" value="PROPHAGE INTEGRASE"/>
    <property type="match status" value="1"/>
</dbReference>
<sequence length="454" mass="52740">MLTDVKIRSLKPSEKCTSSRPDKHSDQEGLQIWVRLSGTKTWISAYRFNKKQHVLTLGSYPDLKLSEARQANKEIKALLAQGIDPKNKKRQEKLANEQAKMFNDYALEWLDERQRNVKHRTYQQDYNRMQKDVIPNFEGIALKDVTFEDCKLMADQIESRKNTEGSSPREVTRRTIDLVGNILRRAKRERLIMVNHTEGLKELYPKAKTKHMKHVELSELPKLLQDIEGYHGHDQTRLGMKFLAYSFCRTIELRMMKWEHIDFPNRLWRVDIDNLKVARKHVVPLSDQMLAVLEEMKPITGQYEYVFYHTGMHQPYSEEFINNALDILGYAGKQTGHGFRHIASTNLNELGYMGDAIEKQMAHDKKGSIRAVYNHAQHLEERRKIMQVWADFLDLLRDKGEVVDFQTARQQIEKSFSNPTAASLSDIDSDALIQALLNKGLSFEDIQKLATVKA</sequence>
<comment type="similarity">
    <text evidence="1">Belongs to the 'phage' integrase family.</text>
</comment>
<reference evidence="7" key="1">
    <citation type="journal article" date="2019" name="Int. J. Syst. Evol. Microbiol.">
        <title>The Global Catalogue of Microorganisms (GCM) 10K type strain sequencing project: providing services to taxonomists for standard genome sequencing and annotation.</title>
        <authorList>
            <consortium name="The Broad Institute Genomics Platform"/>
            <consortium name="The Broad Institute Genome Sequencing Center for Infectious Disease"/>
            <person name="Wu L."/>
            <person name="Ma J."/>
        </authorList>
    </citation>
    <scope>NUCLEOTIDE SEQUENCE [LARGE SCALE GENOMIC DNA]</scope>
    <source>
        <strain evidence="7">KCTC 42280</strain>
    </source>
</reference>
<keyword evidence="4" id="KW-0233">DNA recombination</keyword>
<dbReference type="InterPro" id="IPR013762">
    <property type="entry name" value="Integrase-like_cat_sf"/>
</dbReference>
<dbReference type="PANTHER" id="PTHR30629:SF2">
    <property type="entry name" value="PROPHAGE INTEGRASE INTS-RELATED"/>
    <property type="match status" value="1"/>
</dbReference>
<evidence type="ECO:0000256" key="1">
    <source>
        <dbReference type="ARBA" id="ARBA00008857"/>
    </source>
</evidence>
<keyword evidence="3" id="KW-0238">DNA-binding</keyword>
<dbReference type="Gene3D" id="3.30.160.390">
    <property type="entry name" value="Integrase, DNA-binding domain"/>
    <property type="match status" value="1"/>
</dbReference>
<evidence type="ECO:0000256" key="2">
    <source>
        <dbReference type="ARBA" id="ARBA00022908"/>
    </source>
</evidence>
<dbReference type="InterPro" id="IPR050808">
    <property type="entry name" value="Phage_Integrase"/>
</dbReference>
<organism evidence="6 7">
    <name type="scientific">Psychrobacter glaciei</name>
    <dbReference type="NCBI Taxonomy" id="619771"/>
    <lineage>
        <taxon>Bacteria</taxon>
        <taxon>Pseudomonadati</taxon>
        <taxon>Pseudomonadota</taxon>
        <taxon>Gammaproteobacteria</taxon>
        <taxon>Moraxellales</taxon>
        <taxon>Moraxellaceae</taxon>
        <taxon>Psychrobacter</taxon>
    </lineage>
</organism>
<dbReference type="InterPro" id="IPR025166">
    <property type="entry name" value="Integrase_DNA_bind_dom"/>
</dbReference>
<dbReference type="PROSITE" id="PS51898">
    <property type="entry name" value="TYR_RECOMBINASE"/>
    <property type="match status" value="1"/>
</dbReference>
<evidence type="ECO:0000313" key="6">
    <source>
        <dbReference type="EMBL" id="GHD35871.1"/>
    </source>
</evidence>
<dbReference type="Pfam" id="PF00589">
    <property type="entry name" value="Phage_integrase"/>
    <property type="match status" value="1"/>
</dbReference>
<dbReference type="InterPro" id="IPR038488">
    <property type="entry name" value="Integrase_DNA-bd_sf"/>
</dbReference>
<dbReference type="Pfam" id="PF14659">
    <property type="entry name" value="Phage_int_SAM_3"/>
    <property type="match status" value="1"/>
</dbReference>
<dbReference type="Gene3D" id="1.10.150.130">
    <property type="match status" value="1"/>
</dbReference>
<protein>
    <submittedName>
        <fullName evidence="6">Integrase</fullName>
    </submittedName>
</protein>
<keyword evidence="7" id="KW-1185">Reference proteome</keyword>
<dbReference type="EMBL" id="BMZR01000005">
    <property type="protein sequence ID" value="GHD35871.1"/>
    <property type="molecule type" value="Genomic_DNA"/>
</dbReference>
<dbReference type="SUPFAM" id="SSF56349">
    <property type="entry name" value="DNA breaking-rejoining enzymes"/>
    <property type="match status" value="1"/>
</dbReference>
<dbReference type="InterPro" id="IPR011010">
    <property type="entry name" value="DNA_brk_join_enz"/>
</dbReference>
<dbReference type="InterPro" id="IPR002104">
    <property type="entry name" value="Integrase_catalytic"/>
</dbReference>
<evidence type="ECO:0000259" key="5">
    <source>
        <dbReference type="PROSITE" id="PS51898"/>
    </source>
</evidence>
<comment type="caution">
    <text evidence="6">The sequence shown here is derived from an EMBL/GenBank/DDBJ whole genome shotgun (WGS) entry which is preliminary data.</text>
</comment>
<dbReference type="Pfam" id="PF13356">
    <property type="entry name" value="Arm-DNA-bind_3"/>
    <property type="match status" value="1"/>
</dbReference>
<feature type="domain" description="Tyr recombinase" evidence="5">
    <location>
        <begin position="210"/>
        <end position="387"/>
    </location>
</feature>
<accession>A0ABQ3GTD2</accession>
<keyword evidence="2" id="KW-0229">DNA integration</keyword>
<dbReference type="CDD" id="cd00801">
    <property type="entry name" value="INT_P4_C"/>
    <property type="match status" value="1"/>
</dbReference>
<dbReference type="InterPro" id="IPR010998">
    <property type="entry name" value="Integrase_recombinase_N"/>
</dbReference>
<dbReference type="InterPro" id="IPR004107">
    <property type="entry name" value="Integrase_SAM-like_N"/>
</dbReference>
<proteinExistence type="inferred from homology"/>